<keyword evidence="4" id="KW-0255">Endonuclease</keyword>
<feature type="transmembrane region" description="Helical" evidence="1">
    <location>
        <begin position="53"/>
        <end position="75"/>
    </location>
</feature>
<dbReference type="PANTHER" id="PTHR30015:SF7">
    <property type="entry name" value="TYPE IV METHYL-DIRECTED RESTRICTION ENZYME ECOKMRR"/>
    <property type="match status" value="1"/>
</dbReference>
<keyword evidence="1" id="KW-0472">Membrane</keyword>
<keyword evidence="4" id="KW-0540">Nuclease</keyword>
<dbReference type="SUPFAM" id="SSF52980">
    <property type="entry name" value="Restriction endonuclease-like"/>
    <property type="match status" value="1"/>
</dbReference>
<dbReference type="InterPro" id="IPR011335">
    <property type="entry name" value="Restrct_endonuc-II-like"/>
</dbReference>
<reference evidence="5" key="1">
    <citation type="submission" date="2011-03" db="EMBL/GenBank/DDBJ databases">
        <title>Draft genome sequence of Brevundimonas diminuta.</title>
        <authorList>
            <person name="Brown P.J.B."/>
            <person name="Buechlein A."/>
            <person name="Hemmerich C."/>
            <person name="Brun Y.V."/>
        </authorList>
    </citation>
    <scope>NUCLEOTIDE SEQUENCE [LARGE SCALE GENOMIC DNA]</scope>
    <source>
        <strain evidence="5">C19</strain>
    </source>
</reference>
<dbReference type="Pfam" id="PF01396">
    <property type="entry name" value="Zn_ribbon_Top1"/>
    <property type="match status" value="1"/>
</dbReference>
<evidence type="ECO:0000313" key="4">
    <source>
        <dbReference type="EMBL" id="EGF93826.1"/>
    </source>
</evidence>
<dbReference type="GO" id="GO:0003677">
    <property type="term" value="F:DNA binding"/>
    <property type="evidence" value="ECO:0007669"/>
    <property type="project" value="InterPro"/>
</dbReference>
<evidence type="ECO:0000259" key="3">
    <source>
        <dbReference type="Pfam" id="PF04471"/>
    </source>
</evidence>
<organism evidence="4 5">
    <name type="scientific">Asticcacaulis biprosthecium C19</name>
    <dbReference type="NCBI Taxonomy" id="715226"/>
    <lineage>
        <taxon>Bacteria</taxon>
        <taxon>Pseudomonadati</taxon>
        <taxon>Pseudomonadota</taxon>
        <taxon>Alphaproteobacteria</taxon>
        <taxon>Caulobacterales</taxon>
        <taxon>Caulobacteraceae</taxon>
        <taxon>Asticcacaulis</taxon>
    </lineage>
</organism>
<sequence length="271" mass="29239">MRALSVVPPFITLPVGIIAYLVLHYFAMKTVAVGAGSAETAAADAATATVLRALALVFQYLIPFVLGMSGLLWLVRRFEKRRVRKLADVAGSSEVLASISWADFERIVAHAFTKHGFDAQLTPEGADGGIDVVLHRGEQKFLVQAKHWRAKAVDVETVRALYGVMHAEGAVGAYVVTSGVFTKAAGDFAEDKSIWLYNGQRLRDLLKQGRDALPGGNLTLDRLPARVGEGVECPLCASPMTLRIAKQGGHQGERFFGCTTYPDCAGLRPVD</sequence>
<dbReference type="GO" id="GO:0006265">
    <property type="term" value="P:DNA topological change"/>
    <property type="evidence" value="ECO:0007669"/>
    <property type="project" value="InterPro"/>
</dbReference>
<dbReference type="GO" id="GO:0003916">
    <property type="term" value="F:DNA topoisomerase activity"/>
    <property type="evidence" value="ECO:0007669"/>
    <property type="project" value="InterPro"/>
</dbReference>
<dbReference type="EMBL" id="GL883076">
    <property type="protein sequence ID" value="EGF93826.1"/>
    <property type="molecule type" value="Genomic_DNA"/>
</dbReference>
<name>F4QG15_9CAUL</name>
<keyword evidence="4" id="KW-0378">Hydrolase</keyword>
<protein>
    <submittedName>
        <fullName evidence="4">Restriction endonuclease family protein</fullName>
    </submittedName>
</protein>
<dbReference type="eggNOG" id="COG1787">
    <property type="taxonomic scope" value="Bacteria"/>
</dbReference>
<evidence type="ECO:0000259" key="2">
    <source>
        <dbReference type="Pfam" id="PF01396"/>
    </source>
</evidence>
<dbReference type="SUPFAM" id="SSF57783">
    <property type="entry name" value="Zinc beta-ribbon"/>
    <property type="match status" value="1"/>
</dbReference>
<dbReference type="Pfam" id="PF04471">
    <property type="entry name" value="Mrr_cat"/>
    <property type="match status" value="1"/>
</dbReference>
<dbReference type="GO" id="GO:0005694">
    <property type="term" value="C:chromosome"/>
    <property type="evidence" value="ECO:0007669"/>
    <property type="project" value="InterPro"/>
</dbReference>
<dbReference type="InterPro" id="IPR011856">
    <property type="entry name" value="tRNA_endonuc-like_dom_sf"/>
</dbReference>
<evidence type="ECO:0000256" key="1">
    <source>
        <dbReference type="SAM" id="Phobius"/>
    </source>
</evidence>
<dbReference type="PANTHER" id="PTHR30015">
    <property type="entry name" value="MRR RESTRICTION SYSTEM PROTEIN"/>
    <property type="match status" value="1"/>
</dbReference>
<feature type="domain" description="DNA topoisomerase type IA zn finger" evidence="2">
    <location>
        <begin position="231"/>
        <end position="268"/>
    </location>
</feature>
<gene>
    <name evidence="4" type="ORF">ABI_00580</name>
</gene>
<dbReference type="STRING" id="715226.ABI_00580"/>
<feature type="domain" description="Restriction endonuclease type IV Mrr" evidence="3">
    <location>
        <begin position="97"/>
        <end position="206"/>
    </location>
</feature>
<evidence type="ECO:0000313" key="5">
    <source>
        <dbReference type="Proteomes" id="UP000006512"/>
    </source>
</evidence>
<proteinExistence type="predicted"/>
<dbReference type="GO" id="GO:0009307">
    <property type="term" value="P:DNA restriction-modification system"/>
    <property type="evidence" value="ECO:0007669"/>
    <property type="project" value="InterPro"/>
</dbReference>
<dbReference type="Gene3D" id="3.40.1350.10">
    <property type="match status" value="1"/>
</dbReference>
<keyword evidence="5" id="KW-1185">Reference proteome</keyword>
<keyword evidence="1" id="KW-0812">Transmembrane</keyword>
<dbReference type="AlphaFoldDB" id="F4QG15"/>
<feature type="transmembrane region" description="Helical" evidence="1">
    <location>
        <begin position="7"/>
        <end position="27"/>
    </location>
</feature>
<dbReference type="InterPro" id="IPR052906">
    <property type="entry name" value="Type_IV_Methyl-Rstrct_Enzyme"/>
</dbReference>
<dbReference type="Proteomes" id="UP000006512">
    <property type="component" value="Unassembled WGS sequence"/>
</dbReference>
<dbReference type="InterPro" id="IPR007560">
    <property type="entry name" value="Restrct_endonuc_IV_Mrr"/>
</dbReference>
<dbReference type="GO" id="GO:0015666">
    <property type="term" value="F:restriction endodeoxyribonuclease activity"/>
    <property type="evidence" value="ECO:0007669"/>
    <property type="project" value="TreeGrafter"/>
</dbReference>
<keyword evidence="1" id="KW-1133">Transmembrane helix</keyword>
<accession>F4QG15</accession>
<dbReference type="InterPro" id="IPR013498">
    <property type="entry name" value="Topo_IA_Znf"/>
</dbReference>
<dbReference type="Gene3D" id="3.30.65.10">
    <property type="entry name" value="Bacterial Topoisomerase I, domain 1"/>
    <property type="match status" value="1"/>
</dbReference>
<dbReference type="HOGENOM" id="CLU_050636_0_0_5"/>